<feature type="domain" description="Dihydrodipicolinate reductase N-terminal" evidence="14">
    <location>
        <begin position="4"/>
        <end position="103"/>
    </location>
</feature>
<comment type="catalytic activity">
    <reaction evidence="12 13">
        <text>(S)-2,3,4,5-tetrahydrodipicolinate + NAD(+) + H2O = (2S,4S)-4-hydroxy-2,3,4,5-tetrahydrodipicolinate + NADH + H(+)</text>
        <dbReference type="Rhea" id="RHEA:35323"/>
        <dbReference type="ChEBI" id="CHEBI:15377"/>
        <dbReference type="ChEBI" id="CHEBI:15378"/>
        <dbReference type="ChEBI" id="CHEBI:16845"/>
        <dbReference type="ChEBI" id="CHEBI:57540"/>
        <dbReference type="ChEBI" id="CHEBI:57945"/>
        <dbReference type="ChEBI" id="CHEBI:67139"/>
        <dbReference type="EC" id="1.17.1.8"/>
    </reaction>
</comment>
<dbReference type="RefSeq" id="WP_308948468.1">
    <property type="nucleotide sequence ID" value="NZ_JARXHW010000004.1"/>
</dbReference>
<keyword evidence="5 13" id="KW-0220">Diaminopimelate biosynthesis</keyword>
<name>A0ABU1AQG0_9BACT</name>
<feature type="binding site" evidence="13">
    <location>
        <begin position="100"/>
        <end position="103"/>
    </location>
    <ligand>
        <name>NAD(+)</name>
        <dbReference type="ChEBI" id="CHEBI:57540"/>
    </ligand>
</feature>
<dbReference type="EMBL" id="JARXHW010000004">
    <property type="protein sequence ID" value="MDQ8206404.1"/>
    <property type="molecule type" value="Genomic_DNA"/>
</dbReference>
<gene>
    <name evidence="13 16" type="primary">dapB</name>
    <name evidence="16" type="ORF">QEH52_02710</name>
</gene>
<keyword evidence="4 13" id="KW-0521">NADP</keyword>
<dbReference type="GO" id="GO:0008839">
    <property type="term" value="F:4-hydroxy-tetrahydrodipicolinate reductase"/>
    <property type="evidence" value="ECO:0007669"/>
    <property type="project" value="UniProtKB-EC"/>
</dbReference>
<evidence type="ECO:0000256" key="1">
    <source>
        <dbReference type="ARBA" id="ARBA00006642"/>
    </source>
</evidence>
<dbReference type="Pfam" id="PF01113">
    <property type="entry name" value="DapB_N"/>
    <property type="match status" value="1"/>
</dbReference>
<evidence type="ECO:0000256" key="4">
    <source>
        <dbReference type="ARBA" id="ARBA00022857"/>
    </source>
</evidence>
<evidence type="ECO:0000313" key="17">
    <source>
        <dbReference type="Proteomes" id="UP001225316"/>
    </source>
</evidence>
<comment type="subunit">
    <text evidence="13">Homotetramer.</text>
</comment>
<evidence type="ECO:0000256" key="6">
    <source>
        <dbReference type="ARBA" id="ARBA00023002"/>
    </source>
</evidence>
<evidence type="ECO:0000256" key="10">
    <source>
        <dbReference type="ARBA" id="ARBA00038983"/>
    </source>
</evidence>
<feature type="binding site" evidence="13">
    <location>
        <begin position="9"/>
        <end position="14"/>
    </location>
    <ligand>
        <name>NAD(+)</name>
        <dbReference type="ChEBI" id="CHEBI:57540"/>
    </ligand>
</feature>
<accession>A0ABU1AQG0</accession>
<feature type="binding site" evidence="13">
    <location>
        <position position="37"/>
    </location>
    <ligand>
        <name>NAD(+)</name>
        <dbReference type="ChEBI" id="CHEBI:57540"/>
    </ligand>
</feature>
<feature type="active site" description="Proton donor/acceptor" evidence="13">
    <location>
        <position position="133"/>
    </location>
</feature>
<keyword evidence="2 13" id="KW-0963">Cytoplasm</keyword>
<dbReference type="CDD" id="cd02274">
    <property type="entry name" value="DHDPR_N"/>
    <property type="match status" value="1"/>
</dbReference>
<dbReference type="Proteomes" id="UP001225316">
    <property type="component" value="Unassembled WGS sequence"/>
</dbReference>
<reference evidence="16 17" key="1">
    <citation type="submission" date="2023-04" db="EMBL/GenBank/DDBJ databases">
        <title>A novel bacteria isolated from coastal sediment.</title>
        <authorList>
            <person name="Liu X.-J."/>
            <person name="Du Z.-J."/>
        </authorList>
    </citation>
    <scope>NUCLEOTIDE SEQUENCE [LARGE SCALE GENOMIC DNA]</scope>
    <source>
        <strain evidence="16 17">SDUM461003</strain>
    </source>
</reference>
<dbReference type="NCBIfam" id="TIGR00036">
    <property type="entry name" value="dapB"/>
    <property type="match status" value="1"/>
</dbReference>
<organism evidence="16 17">
    <name type="scientific">Thalassobacterium maritimum</name>
    <dbReference type="NCBI Taxonomy" id="3041265"/>
    <lineage>
        <taxon>Bacteria</taxon>
        <taxon>Pseudomonadati</taxon>
        <taxon>Verrucomicrobiota</taxon>
        <taxon>Opitutia</taxon>
        <taxon>Puniceicoccales</taxon>
        <taxon>Coraliomargaritaceae</taxon>
        <taxon>Thalassobacterium</taxon>
    </lineage>
</organism>
<dbReference type="InterPro" id="IPR000846">
    <property type="entry name" value="DapB_N"/>
</dbReference>
<feature type="binding site" evidence="13">
    <location>
        <begin position="143"/>
        <end position="144"/>
    </location>
    <ligand>
        <name>(S)-2,3,4,5-tetrahydrodipicolinate</name>
        <dbReference type="ChEBI" id="CHEBI:16845"/>
    </ligand>
</feature>
<dbReference type="InterPro" id="IPR022664">
    <property type="entry name" value="DapB_N_CS"/>
</dbReference>
<comment type="function">
    <text evidence="13">Catalyzes the conversion of 4-hydroxy-tetrahydrodipicolinate (HTPA) to tetrahydrodipicolinate.</text>
</comment>
<dbReference type="HAMAP" id="MF_00102">
    <property type="entry name" value="DapB"/>
    <property type="match status" value="1"/>
</dbReference>
<feature type="binding site" evidence="13">
    <location>
        <position position="134"/>
    </location>
    <ligand>
        <name>(S)-2,3,4,5-tetrahydrodipicolinate</name>
        <dbReference type="ChEBI" id="CHEBI:16845"/>
    </ligand>
</feature>
<evidence type="ECO:0000256" key="5">
    <source>
        <dbReference type="ARBA" id="ARBA00022915"/>
    </source>
</evidence>
<evidence type="ECO:0000256" key="8">
    <source>
        <dbReference type="ARBA" id="ARBA00023154"/>
    </source>
</evidence>
<comment type="caution">
    <text evidence="13">Lacks conserved residue(s) required for the propagation of feature annotation.</text>
</comment>
<dbReference type="SUPFAM" id="SSF51735">
    <property type="entry name" value="NAD(P)-binding Rossmann-fold domains"/>
    <property type="match status" value="1"/>
</dbReference>
<dbReference type="PANTHER" id="PTHR20836">
    <property type="entry name" value="DIHYDRODIPICOLINATE REDUCTASE"/>
    <property type="match status" value="1"/>
</dbReference>
<evidence type="ECO:0000256" key="7">
    <source>
        <dbReference type="ARBA" id="ARBA00023027"/>
    </source>
</evidence>
<feature type="active site" description="Proton donor" evidence="13">
    <location>
        <position position="137"/>
    </location>
</feature>
<evidence type="ECO:0000256" key="3">
    <source>
        <dbReference type="ARBA" id="ARBA00022605"/>
    </source>
</evidence>
<keyword evidence="3 13" id="KW-0028">Amino-acid biosynthesis</keyword>
<evidence type="ECO:0000256" key="2">
    <source>
        <dbReference type="ARBA" id="ARBA00022490"/>
    </source>
</evidence>
<keyword evidence="8 13" id="KW-0457">Lysine biosynthesis</keyword>
<evidence type="ECO:0000313" key="16">
    <source>
        <dbReference type="EMBL" id="MDQ8206404.1"/>
    </source>
</evidence>
<dbReference type="Pfam" id="PF05173">
    <property type="entry name" value="DapB_C"/>
    <property type="match status" value="1"/>
</dbReference>
<dbReference type="PANTHER" id="PTHR20836:SF0">
    <property type="entry name" value="4-HYDROXY-TETRAHYDRODIPICOLINATE REDUCTASE 1, CHLOROPLASTIC-RELATED"/>
    <property type="match status" value="1"/>
</dbReference>
<dbReference type="Gene3D" id="3.30.360.10">
    <property type="entry name" value="Dihydrodipicolinate Reductase, domain 2"/>
    <property type="match status" value="1"/>
</dbReference>
<comment type="pathway">
    <text evidence="9 13">Amino-acid biosynthesis; L-lysine biosynthesis via DAP pathway; (S)-tetrahydrodipicolinate from L-aspartate: step 4/4.</text>
</comment>
<dbReference type="SUPFAM" id="SSF55347">
    <property type="entry name" value="Glyceraldehyde-3-phosphate dehydrogenase-like, C-terminal domain"/>
    <property type="match status" value="1"/>
</dbReference>
<comment type="subcellular location">
    <subcellularLocation>
        <location evidence="13">Cytoplasm</location>
    </subcellularLocation>
</comment>
<protein>
    <recommendedName>
        <fullName evidence="10 13">4-hydroxy-tetrahydrodipicolinate reductase</fullName>
        <shortName evidence="13">HTPA reductase</shortName>
        <ecNumber evidence="10 13">1.17.1.8</ecNumber>
    </recommendedName>
</protein>
<evidence type="ECO:0000256" key="9">
    <source>
        <dbReference type="ARBA" id="ARBA00037922"/>
    </source>
</evidence>
<keyword evidence="7 13" id="KW-0520">NAD</keyword>
<proteinExistence type="inferred from homology"/>
<dbReference type="InterPro" id="IPR022663">
    <property type="entry name" value="DapB_C"/>
</dbReference>
<comment type="caution">
    <text evidence="16">The sequence shown here is derived from an EMBL/GenBank/DDBJ whole genome shotgun (WGS) entry which is preliminary data.</text>
</comment>
<evidence type="ECO:0000259" key="15">
    <source>
        <dbReference type="Pfam" id="PF05173"/>
    </source>
</evidence>
<keyword evidence="6 13" id="KW-0560">Oxidoreductase</keyword>
<sequence>MSLKLLLNGSRGRMGIAISAIAEANNAEIVSACDTGDDPRSQIDACEAIIDFSFHEVTAGIAELAVEKNLPLVIGTTGHTSEEKAQILATVEGKIPVVWAGNYSVGVNTLNYLTRKAAAILGEQYEPEVLEMHHHHKKDAPSGTAERLIEILKDGYQIADEQVVHGREGLVGARPRKEIGVHAIRGGDIVGEHTVYFCGDGERIELTHRATDRKIFAQGAVRAAQWAVGKAAGVYNMEDVLGLTD</sequence>
<keyword evidence="17" id="KW-1185">Reference proteome</keyword>
<evidence type="ECO:0000256" key="12">
    <source>
        <dbReference type="ARBA" id="ARBA00049396"/>
    </source>
</evidence>
<comment type="similarity">
    <text evidence="1 13">Belongs to the DapB family.</text>
</comment>
<feature type="binding site" evidence="13">
    <location>
        <begin position="75"/>
        <end position="77"/>
    </location>
    <ligand>
        <name>NAD(+)</name>
        <dbReference type="ChEBI" id="CHEBI:57540"/>
    </ligand>
</feature>
<dbReference type="EC" id="1.17.1.8" evidence="10 13"/>
<dbReference type="InterPro" id="IPR036291">
    <property type="entry name" value="NAD(P)-bd_dom_sf"/>
</dbReference>
<feature type="domain" description="Dihydrodipicolinate reductase C-terminal" evidence="15">
    <location>
        <begin position="106"/>
        <end position="241"/>
    </location>
</feature>
<dbReference type="InterPro" id="IPR023940">
    <property type="entry name" value="DHDPR_bac"/>
</dbReference>
<comment type="caution">
    <text evidence="13">Was originally thought to be a dihydrodipicolinate reductase (DHDPR), catalyzing the conversion of dihydrodipicolinate to tetrahydrodipicolinate. However, it was shown in E.coli that the substrate of the enzymatic reaction is not dihydrodipicolinate (DHDP) but in fact (2S,4S)-4-hydroxy-2,3,4,5-tetrahydrodipicolinic acid (HTPA), the product released by the DapA-catalyzed reaction.</text>
</comment>
<dbReference type="PROSITE" id="PS01298">
    <property type="entry name" value="DAPB"/>
    <property type="match status" value="1"/>
</dbReference>
<evidence type="ECO:0000259" key="14">
    <source>
        <dbReference type="Pfam" id="PF01113"/>
    </source>
</evidence>
<evidence type="ECO:0000256" key="13">
    <source>
        <dbReference type="HAMAP-Rule" id="MF_00102"/>
    </source>
</evidence>
<comment type="catalytic activity">
    <reaction evidence="11 13">
        <text>(S)-2,3,4,5-tetrahydrodipicolinate + NADP(+) + H2O = (2S,4S)-4-hydroxy-2,3,4,5-tetrahydrodipicolinate + NADPH + H(+)</text>
        <dbReference type="Rhea" id="RHEA:35331"/>
        <dbReference type="ChEBI" id="CHEBI:15377"/>
        <dbReference type="ChEBI" id="CHEBI:15378"/>
        <dbReference type="ChEBI" id="CHEBI:16845"/>
        <dbReference type="ChEBI" id="CHEBI:57783"/>
        <dbReference type="ChEBI" id="CHEBI:58349"/>
        <dbReference type="ChEBI" id="CHEBI:67139"/>
        <dbReference type="EC" id="1.17.1.8"/>
    </reaction>
</comment>
<dbReference type="Gene3D" id="3.40.50.720">
    <property type="entry name" value="NAD(P)-binding Rossmann-like Domain"/>
    <property type="match status" value="1"/>
</dbReference>
<evidence type="ECO:0000256" key="11">
    <source>
        <dbReference type="ARBA" id="ARBA00049080"/>
    </source>
</evidence>
<dbReference type="PIRSF" id="PIRSF000161">
    <property type="entry name" value="DHPR"/>
    <property type="match status" value="1"/>
</dbReference>